<dbReference type="InterPro" id="IPR019821">
    <property type="entry name" value="Kinesin_motor_CS"/>
</dbReference>
<dbReference type="CTD" id="38135"/>
<evidence type="ECO:0000256" key="5">
    <source>
        <dbReference type="ARBA" id="ARBA00022701"/>
    </source>
</evidence>
<evidence type="ECO:0000256" key="10">
    <source>
        <dbReference type="ARBA" id="ARBA00023175"/>
    </source>
</evidence>
<dbReference type="InterPro" id="IPR036961">
    <property type="entry name" value="Kinesin_motor_dom_sf"/>
</dbReference>
<feature type="binding site" evidence="14">
    <location>
        <begin position="100"/>
        <end position="107"/>
    </location>
    <ligand>
        <name>ATP</name>
        <dbReference type="ChEBI" id="CHEBI:30616"/>
    </ligand>
</feature>
<dbReference type="GO" id="GO:0005634">
    <property type="term" value="C:nucleus"/>
    <property type="evidence" value="ECO:0007669"/>
    <property type="project" value="TreeGrafter"/>
</dbReference>
<keyword evidence="5" id="KW-0493">Microtubule</keyword>
<evidence type="ECO:0000256" key="7">
    <source>
        <dbReference type="ARBA" id="ARBA00022776"/>
    </source>
</evidence>
<feature type="domain" description="Kinesin motor" evidence="17">
    <location>
        <begin position="16"/>
        <end position="353"/>
    </location>
</feature>
<dbReference type="RefSeq" id="XP_015610457.1">
    <property type="nucleotide sequence ID" value="XM_015754971.2"/>
</dbReference>
<dbReference type="Pfam" id="PF00225">
    <property type="entry name" value="Kinesin"/>
    <property type="match status" value="1"/>
</dbReference>
<dbReference type="Gene3D" id="3.40.850.10">
    <property type="entry name" value="Kinesin motor domain"/>
    <property type="match status" value="1"/>
</dbReference>
<gene>
    <name evidence="19" type="primary">LOC107275138</name>
</gene>
<evidence type="ECO:0000256" key="3">
    <source>
        <dbReference type="ARBA" id="ARBA00022553"/>
    </source>
</evidence>
<dbReference type="PANTHER" id="PTHR47970">
    <property type="entry name" value="KINESIN-LIKE PROTEIN KIF11"/>
    <property type="match status" value="1"/>
</dbReference>
<evidence type="ECO:0000256" key="2">
    <source>
        <dbReference type="ARBA" id="ARBA00022490"/>
    </source>
</evidence>
<dbReference type="GO" id="GO:0051301">
    <property type="term" value="P:cell division"/>
    <property type="evidence" value="ECO:0007669"/>
    <property type="project" value="UniProtKB-KW"/>
</dbReference>
<dbReference type="CDD" id="cd01364">
    <property type="entry name" value="KISc_BimC_Eg5"/>
    <property type="match status" value="1"/>
</dbReference>
<dbReference type="Proteomes" id="UP000694920">
    <property type="component" value="Unplaced"/>
</dbReference>
<dbReference type="GO" id="GO:0072686">
    <property type="term" value="C:mitotic spindle"/>
    <property type="evidence" value="ECO:0007669"/>
    <property type="project" value="TreeGrafter"/>
</dbReference>
<dbReference type="GO" id="GO:0007018">
    <property type="term" value="P:microtubule-based movement"/>
    <property type="evidence" value="ECO:0007669"/>
    <property type="project" value="InterPro"/>
</dbReference>
<comment type="similarity">
    <text evidence="13">Belongs to the TRAFAC class myosin-kinesin ATPase superfamily. Kinesin family. KIN-5/BimC subfamily.</text>
</comment>
<proteinExistence type="inferred from homology"/>
<feature type="region of interest" description="Disordered" evidence="16">
    <location>
        <begin position="1057"/>
        <end position="1076"/>
    </location>
</feature>
<dbReference type="Pfam" id="PF13931">
    <property type="entry name" value="Microtub_bind"/>
    <property type="match status" value="1"/>
</dbReference>
<keyword evidence="10 14" id="KW-0505">Motor protein</keyword>
<dbReference type="FunFam" id="3.40.850.10:FF:000035">
    <property type="entry name" value="Kinesin-like protein KIF11"/>
    <property type="match status" value="1"/>
</dbReference>
<feature type="compositionally biased region" description="Polar residues" evidence="16">
    <location>
        <begin position="1063"/>
        <end position="1073"/>
    </location>
</feature>
<dbReference type="GeneID" id="107275138"/>
<evidence type="ECO:0000256" key="15">
    <source>
        <dbReference type="SAM" id="Coils"/>
    </source>
</evidence>
<feature type="coiled-coil region" evidence="15">
    <location>
        <begin position="362"/>
        <end position="482"/>
    </location>
</feature>
<dbReference type="InterPro" id="IPR001752">
    <property type="entry name" value="Kinesin_motor_dom"/>
</dbReference>
<keyword evidence="7" id="KW-0498">Mitosis</keyword>
<evidence type="ECO:0000256" key="14">
    <source>
        <dbReference type="PROSITE-ProRule" id="PRU00283"/>
    </source>
</evidence>
<dbReference type="PANTHER" id="PTHR47970:SF12">
    <property type="entry name" value="KINESIN FAMILY MEMBER 11"/>
    <property type="match status" value="1"/>
</dbReference>
<organism evidence="18 19">
    <name type="scientific">Cephus cinctus</name>
    <name type="common">Wheat stem sawfly</name>
    <dbReference type="NCBI Taxonomy" id="211228"/>
    <lineage>
        <taxon>Eukaryota</taxon>
        <taxon>Metazoa</taxon>
        <taxon>Ecdysozoa</taxon>
        <taxon>Arthropoda</taxon>
        <taxon>Hexapoda</taxon>
        <taxon>Insecta</taxon>
        <taxon>Pterygota</taxon>
        <taxon>Neoptera</taxon>
        <taxon>Endopterygota</taxon>
        <taxon>Hymenoptera</taxon>
        <taxon>Cephoidea</taxon>
        <taxon>Cephidae</taxon>
        <taxon>Cephus</taxon>
    </lineage>
</organism>
<keyword evidence="6 14" id="KW-0547">Nucleotide-binding</keyword>
<evidence type="ECO:0000256" key="9">
    <source>
        <dbReference type="ARBA" id="ARBA00023054"/>
    </source>
</evidence>
<evidence type="ECO:0000256" key="11">
    <source>
        <dbReference type="ARBA" id="ARBA00023212"/>
    </source>
</evidence>
<dbReference type="GO" id="GO:0008017">
    <property type="term" value="F:microtubule binding"/>
    <property type="evidence" value="ECO:0007669"/>
    <property type="project" value="InterPro"/>
</dbReference>
<dbReference type="InterPro" id="IPR027417">
    <property type="entry name" value="P-loop_NTPase"/>
</dbReference>
<dbReference type="GO" id="GO:0000922">
    <property type="term" value="C:spindle pole"/>
    <property type="evidence" value="ECO:0007669"/>
    <property type="project" value="UniProtKB-SubCell"/>
</dbReference>
<dbReference type="GO" id="GO:0005524">
    <property type="term" value="F:ATP binding"/>
    <property type="evidence" value="ECO:0007669"/>
    <property type="project" value="UniProtKB-UniRule"/>
</dbReference>
<dbReference type="GO" id="GO:0008574">
    <property type="term" value="F:plus-end-directed microtubule motor activity"/>
    <property type="evidence" value="ECO:0007669"/>
    <property type="project" value="TreeGrafter"/>
</dbReference>
<evidence type="ECO:0000256" key="8">
    <source>
        <dbReference type="ARBA" id="ARBA00022840"/>
    </source>
</evidence>
<evidence type="ECO:0000256" key="12">
    <source>
        <dbReference type="ARBA" id="ARBA00023306"/>
    </source>
</evidence>
<keyword evidence="11" id="KW-0206">Cytoskeleton</keyword>
<keyword evidence="18" id="KW-1185">Reference proteome</keyword>
<keyword evidence="3" id="KW-0597">Phosphoprotein</keyword>
<evidence type="ECO:0000256" key="16">
    <source>
        <dbReference type="SAM" id="MobiDB-lite"/>
    </source>
</evidence>
<evidence type="ECO:0000256" key="13">
    <source>
        <dbReference type="ARBA" id="ARBA00034704"/>
    </source>
</evidence>
<dbReference type="PROSITE" id="PS50067">
    <property type="entry name" value="KINESIN_MOTOR_2"/>
    <property type="match status" value="1"/>
</dbReference>
<comment type="subcellular location">
    <subcellularLocation>
        <location evidence="1">Cytoplasm</location>
        <location evidence="1">Cytoskeleton</location>
        <location evidence="1">Spindle pole</location>
    </subcellularLocation>
</comment>
<evidence type="ECO:0000256" key="6">
    <source>
        <dbReference type="ARBA" id="ARBA00022741"/>
    </source>
</evidence>
<dbReference type="KEGG" id="ccin:107275138"/>
<evidence type="ECO:0000313" key="19">
    <source>
        <dbReference type="RefSeq" id="XP_015610457.1"/>
    </source>
</evidence>
<dbReference type="InterPro" id="IPR025901">
    <property type="entry name" value="Kinesin-assoc_MT-bd_dom"/>
</dbReference>
<dbReference type="SUPFAM" id="SSF52540">
    <property type="entry name" value="P-loop containing nucleoside triphosphate hydrolases"/>
    <property type="match status" value="1"/>
</dbReference>
<sequence length="1100" mass="125773">MMMNNTRSSKKEKNQHIQVFVRVRPPNNAEKTGKSSTVVDVASSKEVFVRERPQDNISKKFTFDKVFGPSSQQLEVYNAVVNPLLEEVLAGYNCTVFAYGQTGTGKTFTMEGLSNDSNMDWRTNSDSGIIPRSLSHLFDELRLLDAQEYTVRVSFLELYNEELFDLLSPNDDASKIRLYEDATRKGAVIIHGLEEVTVHNKAEVYKILEKGSEKRQTAATLMNAHSSRSHTVFSITVHIKENTVDGEELLKTGKLNLVDLAGSENVGRSGAVDRRAREAGSINQSLLTLGRVITSLVERAPHIPYRESKLTRLLQESLGGRTKTSIIATISPSSINLEETLSTLDYAYRAKNITNRPEINQKLSKKALLKEYTEEIERLRRDLMATRDRSGVYLAPENYKEIQMQIELQGQEIEEKLNHIKALEEAMQKKEEVFRDLESEYTAQSNTLHETKSVLERTQVVLQSTEENLKKTQEERDEHKYLVEKHASTEKILYSQAEKLLNVADTATTDTHKLHEKIMRKKQVEEENEHLGQKFRNDIRDRFENLEKDLSSHNQETLKFAEEAKDHLATHQAKQNARIDVSVRLMARDLAKDVCNIANELAGNVNTSNETCQILLDQNMQNISSMTDCEVNTLGQISEALTEKIYKVFNIKISEEMSHSYDEMKRHLNNLSSHLTESRQQICQLVLRDRDYLVQKFNEINRNIQILCEIHTKSDREDEALDEAFQYAIEQFNDWKRKRAEHHNNRLSSLNQIAAMAVKAVTEDSLRHYNEHMDKEMNFKEYSTNKIAEVQNTLASCSVKNLELSKTAVEQSGLLINQLQSNLSKCGDAWLQQKNQIENKTKEIQQVTSDLKTTCLSSVQDLQKVISDGCVNHEELMEEIRTKANVSSAELRHKMDNYIVKASDSNNMIISDLHMAHHQVEKFILEDLRRDEPTGCTPVRREFQYPRKLVTTSPHERIILRFREARKCVDSTEDSEVTVLNVDDTITEEHYLSERESRSISVSPPVITKSHSTSTPCSMANNNSTCRNEFNYGLIKAASTSDLSTLERSCSETITHSESETSFKSTNKENGSNEFVKPDKIKRLSRLRTANRRVLGSFNN</sequence>
<keyword evidence="4" id="KW-0132">Cell division</keyword>
<keyword evidence="2" id="KW-0963">Cytoplasm</keyword>
<reference evidence="19" key="1">
    <citation type="submission" date="2025-08" db="UniProtKB">
        <authorList>
            <consortium name="RefSeq"/>
        </authorList>
    </citation>
    <scope>IDENTIFICATION</scope>
</reference>
<keyword evidence="12" id="KW-0131">Cell cycle</keyword>
<dbReference type="PROSITE" id="PS00411">
    <property type="entry name" value="KINESIN_MOTOR_1"/>
    <property type="match status" value="1"/>
</dbReference>
<name>A0AAJ7CGP3_CEPCN</name>
<dbReference type="InterPro" id="IPR047149">
    <property type="entry name" value="KIF11-like"/>
</dbReference>
<evidence type="ECO:0000259" key="17">
    <source>
        <dbReference type="PROSITE" id="PS50067"/>
    </source>
</evidence>
<dbReference type="GO" id="GO:0005876">
    <property type="term" value="C:spindle microtubule"/>
    <property type="evidence" value="ECO:0007669"/>
    <property type="project" value="TreeGrafter"/>
</dbReference>
<dbReference type="GO" id="GO:0051231">
    <property type="term" value="P:spindle elongation"/>
    <property type="evidence" value="ECO:0007669"/>
    <property type="project" value="TreeGrafter"/>
</dbReference>
<dbReference type="PRINTS" id="PR00380">
    <property type="entry name" value="KINESINHEAVY"/>
</dbReference>
<keyword evidence="9 15" id="KW-0175">Coiled coil</keyword>
<evidence type="ECO:0000256" key="4">
    <source>
        <dbReference type="ARBA" id="ARBA00022618"/>
    </source>
</evidence>
<accession>A0AAJ7CGP3</accession>
<dbReference type="AlphaFoldDB" id="A0AAJ7CGP3"/>
<dbReference type="SMART" id="SM00129">
    <property type="entry name" value="KISc"/>
    <property type="match status" value="1"/>
</dbReference>
<evidence type="ECO:0000313" key="18">
    <source>
        <dbReference type="Proteomes" id="UP000694920"/>
    </source>
</evidence>
<evidence type="ECO:0000256" key="1">
    <source>
        <dbReference type="ARBA" id="ARBA00004647"/>
    </source>
</evidence>
<feature type="region of interest" description="Disordered" evidence="16">
    <location>
        <begin position="994"/>
        <end position="1015"/>
    </location>
</feature>
<protein>
    <submittedName>
        <fullName evidence="19">Kinesin-like protein Klp61F</fullName>
    </submittedName>
</protein>
<keyword evidence="8 14" id="KW-0067">ATP-binding</keyword>
<dbReference type="InterPro" id="IPR047241">
    <property type="entry name" value="KIF11-like_kin_motor_dom"/>
</dbReference>
<dbReference type="GO" id="GO:0090307">
    <property type="term" value="P:mitotic spindle assembly"/>
    <property type="evidence" value="ECO:0007669"/>
    <property type="project" value="TreeGrafter"/>
</dbReference>